<evidence type="ECO:0000313" key="2">
    <source>
        <dbReference type="Proteomes" id="UP000245207"/>
    </source>
</evidence>
<proteinExistence type="predicted"/>
<sequence length="89" mass="9540">MGSKWRKVKMALVSNLCVYVPTAHNDGGGNDDVPHSGGFSDAALLSPVTRPASPSLRLSKSFNRSSKLPNPSCFALFVCSLCNESCFDF</sequence>
<name>A0A2U1MJU1_ARTAN</name>
<organism evidence="1 2">
    <name type="scientific">Artemisia annua</name>
    <name type="common">Sweet wormwood</name>
    <dbReference type="NCBI Taxonomy" id="35608"/>
    <lineage>
        <taxon>Eukaryota</taxon>
        <taxon>Viridiplantae</taxon>
        <taxon>Streptophyta</taxon>
        <taxon>Embryophyta</taxon>
        <taxon>Tracheophyta</taxon>
        <taxon>Spermatophyta</taxon>
        <taxon>Magnoliopsida</taxon>
        <taxon>eudicotyledons</taxon>
        <taxon>Gunneridae</taxon>
        <taxon>Pentapetalae</taxon>
        <taxon>asterids</taxon>
        <taxon>campanulids</taxon>
        <taxon>Asterales</taxon>
        <taxon>Asteraceae</taxon>
        <taxon>Asteroideae</taxon>
        <taxon>Anthemideae</taxon>
        <taxon>Artemisiinae</taxon>
        <taxon>Artemisia</taxon>
    </lineage>
</organism>
<protein>
    <submittedName>
        <fullName evidence="1">Zinc finger (C3HC4-type RING finger) family protein</fullName>
    </submittedName>
</protein>
<dbReference type="Proteomes" id="UP000245207">
    <property type="component" value="Unassembled WGS sequence"/>
</dbReference>
<keyword evidence="2" id="KW-1185">Reference proteome</keyword>
<gene>
    <name evidence="1" type="ORF">CTI12_AA372600</name>
</gene>
<reference evidence="1 2" key="1">
    <citation type="journal article" date="2018" name="Mol. Plant">
        <title>The genome of Artemisia annua provides insight into the evolution of Asteraceae family and artemisinin biosynthesis.</title>
        <authorList>
            <person name="Shen Q."/>
            <person name="Zhang L."/>
            <person name="Liao Z."/>
            <person name="Wang S."/>
            <person name="Yan T."/>
            <person name="Shi P."/>
            <person name="Liu M."/>
            <person name="Fu X."/>
            <person name="Pan Q."/>
            <person name="Wang Y."/>
            <person name="Lv Z."/>
            <person name="Lu X."/>
            <person name="Zhang F."/>
            <person name="Jiang W."/>
            <person name="Ma Y."/>
            <person name="Chen M."/>
            <person name="Hao X."/>
            <person name="Li L."/>
            <person name="Tang Y."/>
            <person name="Lv G."/>
            <person name="Zhou Y."/>
            <person name="Sun X."/>
            <person name="Brodelius P.E."/>
            <person name="Rose J.K.C."/>
            <person name="Tang K."/>
        </authorList>
    </citation>
    <scope>NUCLEOTIDE SEQUENCE [LARGE SCALE GENOMIC DNA]</scope>
    <source>
        <strain evidence="2">cv. Huhao1</strain>
        <tissue evidence="1">Leaf</tissue>
    </source>
</reference>
<dbReference type="OrthoDB" id="1692632at2759"/>
<comment type="caution">
    <text evidence="1">The sequence shown here is derived from an EMBL/GenBank/DDBJ whole genome shotgun (WGS) entry which is preliminary data.</text>
</comment>
<evidence type="ECO:0000313" key="1">
    <source>
        <dbReference type="EMBL" id="PWA61498.1"/>
    </source>
</evidence>
<dbReference type="AlphaFoldDB" id="A0A2U1MJU1"/>
<accession>A0A2U1MJU1</accession>
<dbReference type="EMBL" id="PKPP01005090">
    <property type="protein sequence ID" value="PWA61498.1"/>
    <property type="molecule type" value="Genomic_DNA"/>
</dbReference>
<dbReference type="STRING" id="35608.A0A2U1MJU1"/>